<feature type="compositionally biased region" description="Basic and acidic residues" evidence="11">
    <location>
        <begin position="1687"/>
        <end position="1699"/>
    </location>
</feature>
<feature type="compositionally biased region" description="Polar residues" evidence="11">
    <location>
        <begin position="782"/>
        <end position="793"/>
    </location>
</feature>
<feature type="compositionally biased region" description="Acidic residues" evidence="11">
    <location>
        <begin position="414"/>
        <end position="426"/>
    </location>
</feature>
<gene>
    <name evidence="13" type="ORF">KI688_011802</name>
</gene>
<evidence type="ECO:0000313" key="14">
    <source>
        <dbReference type="Proteomes" id="UP000707451"/>
    </source>
</evidence>
<evidence type="ECO:0000256" key="5">
    <source>
        <dbReference type="ARBA" id="ARBA00022540"/>
    </source>
</evidence>
<keyword evidence="9" id="KW-0648">Protein biosynthesis</keyword>
<proteinExistence type="inferred from homology"/>
<feature type="region of interest" description="Disordered" evidence="11">
    <location>
        <begin position="410"/>
        <end position="522"/>
    </location>
</feature>
<comment type="caution">
    <text evidence="13">The sequence shown here is derived from an EMBL/GenBank/DDBJ whole genome shotgun (WGS) entry which is preliminary data.</text>
</comment>
<dbReference type="InterPro" id="IPR019318">
    <property type="entry name" value="Gua_nucleotide_exch_fac_Ric8"/>
</dbReference>
<evidence type="ECO:0000256" key="9">
    <source>
        <dbReference type="ARBA" id="ARBA00022917"/>
    </source>
</evidence>
<keyword evidence="14" id="KW-1185">Reference proteome</keyword>
<keyword evidence="6" id="KW-0597">Phosphoprotein</keyword>
<feature type="region of interest" description="Disordered" evidence="11">
    <location>
        <begin position="564"/>
        <end position="842"/>
    </location>
</feature>
<comment type="similarity">
    <text evidence="3">Belongs to the synembryn family.</text>
</comment>
<feature type="compositionally biased region" description="Basic and acidic residues" evidence="11">
    <location>
        <begin position="1022"/>
        <end position="1154"/>
    </location>
</feature>
<dbReference type="GO" id="GO:0003729">
    <property type="term" value="F:mRNA binding"/>
    <property type="evidence" value="ECO:0007669"/>
    <property type="project" value="TreeGrafter"/>
</dbReference>
<feature type="compositionally biased region" description="Low complexity" evidence="11">
    <location>
        <begin position="502"/>
        <end position="511"/>
    </location>
</feature>
<dbReference type="GO" id="GO:0005085">
    <property type="term" value="F:guanyl-nucleotide exchange factor activity"/>
    <property type="evidence" value="ECO:0007669"/>
    <property type="project" value="UniProtKB-KW"/>
</dbReference>
<feature type="compositionally biased region" description="Low complexity" evidence="11">
    <location>
        <begin position="433"/>
        <end position="491"/>
    </location>
</feature>
<dbReference type="PROSITE" id="PS51366">
    <property type="entry name" value="MI"/>
    <property type="match status" value="1"/>
</dbReference>
<evidence type="ECO:0000259" key="12">
    <source>
        <dbReference type="PROSITE" id="PS51366"/>
    </source>
</evidence>
<keyword evidence="5" id="KW-0396">Initiation factor</keyword>
<dbReference type="EMBL" id="JAHRHY010000007">
    <property type="protein sequence ID" value="KAG9068207.1"/>
    <property type="molecule type" value="Genomic_DNA"/>
</dbReference>
<dbReference type="SUPFAM" id="SSF48371">
    <property type="entry name" value="ARM repeat"/>
    <property type="match status" value="2"/>
</dbReference>
<feature type="compositionally biased region" description="Polar residues" evidence="11">
    <location>
        <begin position="1759"/>
        <end position="1781"/>
    </location>
</feature>
<dbReference type="Pfam" id="PF12152">
    <property type="entry name" value="eIF_4G1"/>
    <property type="match status" value="1"/>
</dbReference>
<dbReference type="Gene3D" id="1.25.40.180">
    <property type="match status" value="2"/>
</dbReference>
<feature type="domain" description="MI" evidence="12">
    <location>
        <begin position="1870"/>
        <end position="1985"/>
    </location>
</feature>
<keyword evidence="8" id="KW-0694">RNA-binding</keyword>
<feature type="compositionally biased region" description="Polar residues" evidence="11">
    <location>
        <begin position="747"/>
        <end position="760"/>
    </location>
</feature>
<evidence type="ECO:0000256" key="6">
    <source>
        <dbReference type="ARBA" id="ARBA00022553"/>
    </source>
</evidence>
<feature type="region of interest" description="Disordered" evidence="11">
    <location>
        <begin position="1268"/>
        <end position="1395"/>
    </location>
</feature>
<evidence type="ECO:0000256" key="11">
    <source>
        <dbReference type="SAM" id="MobiDB-lite"/>
    </source>
</evidence>
<dbReference type="Pfam" id="PF10165">
    <property type="entry name" value="Ric8"/>
    <property type="match status" value="2"/>
</dbReference>
<dbReference type="GO" id="GO:0003743">
    <property type="term" value="F:translation initiation factor activity"/>
    <property type="evidence" value="ECO:0007669"/>
    <property type="project" value="UniProtKB-KW"/>
</dbReference>
<feature type="compositionally biased region" description="Polar residues" evidence="11">
    <location>
        <begin position="599"/>
        <end position="610"/>
    </location>
</feature>
<feature type="compositionally biased region" description="Basic and acidic residues" evidence="11">
    <location>
        <begin position="569"/>
        <end position="586"/>
    </location>
</feature>
<dbReference type="SMART" id="SM00543">
    <property type="entry name" value="MIF4G"/>
    <property type="match status" value="1"/>
</dbReference>
<feature type="region of interest" description="Disordered" evidence="11">
    <location>
        <begin position="1687"/>
        <end position="1872"/>
    </location>
</feature>
<comment type="similarity">
    <text evidence="2">Belongs to the eukaryotic initiation factor 4G family.</text>
</comment>
<evidence type="ECO:0000256" key="3">
    <source>
        <dbReference type="ARBA" id="ARBA00009049"/>
    </source>
</evidence>
<evidence type="ECO:0000256" key="1">
    <source>
        <dbReference type="ARBA" id="ARBA00004496"/>
    </source>
</evidence>
<dbReference type="FunFam" id="1.25.40.180:FF:000020">
    <property type="entry name" value="Eukaryotic translation initiation factor subunit"/>
    <property type="match status" value="1"/>
</dbReference>
<dbReference type="InterPro" id="IPR003891">
    <property type="entry name" value="Initiation_fac_eIF4g_MI"/>
</dbReference>
<dbReference type="InterPro" id="IPR036211">
    <property type="entry name" value="eIF4G_eIF4E-bd_sf"/>
</dbReference>
<organism evidence="13 14">
    <name type="scientific">Linnemannia hyalina</name>
    <dbReference type="NCBI Taxonomy" id="64524"/>
    <lineage>
        <taxon>Eukaryota</taxon>
        <taxon>Fungi</taxon>
        <taxon>Fungi incertae sedis</taxon>
        <taxon>Mucoromycota</taxon>
        <taxon>Mortierellomycotina</taxon>
        <taxon>Mortierellomycetes</taxon>
        <taxon>Mortierellales</taxon>
        <taxon>Mortierellaceae</taxon>
        <taxon>Linnemannia</taxon>
    </lineage>
</organism>
<feature type="compositionally biased region" description="Polar residues" evidence="11">
    <location>
        <begin position="1343"/>
        <end position="1364"/>
    </location>
</feature>
<reference evidence="13" key="1">
    <citation type="submission" date="2021-06" db="EMBL/GenBank/DDBJ databases">
        <title>Genome Sequence of Mortierella hyaline Strain SCG-10, a Cold-Adapted, Nitrate-Reducing Fungus Isolated from Soil in Minnesota, USA.</title>
        <authorList>
            <person name="Aldossari N."/>
        </authorList>
    </citation>
    <scope>NUCLEOTIDE SEQUENCE</scope>
    <source>
        <strain evidence="13">SCG-10</strain>
    </source>
</reference>
<dbReference type="InterPro" id="IPR022745">
    <property type="entry name" value="eIF4G1_eIF4E-bd"/>
</dbReference>
<dbReference type="InterPro" id="IPR003890">
    <property type="entry name" value="MIF4G-like_typ-3"/>
</dbReference>
<feature type="compositionally biased region" description="Low complexity" evidence="11">
    <location>
        <begin position="1836"/>
        <end position="1850"/>
    </location>
</feature>
<feature type="compositionally biased region" description="Basic and acidic residues" evidence="11">
    <location>
        <begin position="1851"/>
        <end position="1872"/>
    </location>
</feature>
<dbReference type="InterPro" id="IPR016024">
    <property type="entry name" value="ARM-type_fold"/>
</dbReference>
<dbReference type="SMART" id="SM00544">
    <property type="entry name" value="MA3"/>
    <property type="match status" value="1"/>
</dbReference>
<evidence type="ECO:0000256" key="10">
    <source>
        <dbReference type="ARBA" id="ARBA00023186"/>
    </source>
</evidence>
<name>A0A9P7XW30_9FUNG</name>
<dbReference type="SUPFAM" id="SSF101489">
    <property type="entry name" value="Eukaryotic initiation factor 4f subunit eIF4g, eIF4e-binding domain"/>
    <property type="match status" value="1"/>
</dbReference>
<dbReference type="Proteomes" id="UP000707451">
    <property type="component" value="Unassembled WGS sequence"/>
</dbReference>
<accession>A0A9P7XW30</accession>
<keyword evidence="7" id="KW-0344">Guanine-nucleotide releasing factor</keyword>
<feature type="compositionally biased region" description="Low complexity" evidence="11">
    <location>
        <begin position="1286"/>
        <end position="1298"/>
    </location>
</feature>
<dbReference type="Gene3D" id="1.20.970.30">
    <property type="entry name" value="eIF4G, eIF4E-binding domain"/>
    <property type="match status" value="1"/>
</dbReference>
<feature type="compositionally biased region" description="Basic and acidic residues" evidence="11">
    <location>
        <begin position="1817"/>
        <end position="1834"/>
    </location>
</feature>
<sequence length="1985" mass="215177">MKGKLEGGKGSIVVDYDDRKPTVDALIHDLKEGGVARNWNERERTLAIQALKTLGRSTEGCDSIFTEEGIRTLMYHSGLHKATEANIDKTCSREALKCLANALLLKPSTKPTFERLEGHSQCSVLLKFLFSRILFLMTIDASTVVRSLLDHHQAVNNVGVVLKTQLARSPDGTMFTQSMVLSEALKYLFNLMMWDPKIDRPEEADFTAEQKAEASGKRFQSLLPTIISIIITIPTSHPNPLEPPHSHAIHVLLNFPISASALLVTRSQQATLLSVLLQILDDTLKHSLNTDDEASTDGMSNGTELDEIVPPLVIVLTNIASAGGEGRKAMKARLLPDDVDRSRPLEKGDSFSARLIRRMTSARFPQIKETVSQLLFVVCNEDPSLLTRHVGYGNAAGFLMNRNLGVPASVSGIDSDDEEEGEGEEVDMPKKNAAAAEAVSASPTSPLSPATPTSAISSSFPPSYAATSAAATSPTHTTASSATRTAAVSTTIESAPLNRRMSSTSSASSAAVNPITGAYYPDPSAIRTAMADMTEEEKEEEAGRLLDLFDKLRRTGVMDVRNPALEAGLKQRERDRYHDDQERKEQEEDEELERIYGKVNSTQHSTSGTPPISFAAAAQKNTNKANPPTQPATTTTPATPAANPSSAAAAAPAAASQTPTSTATTPSSGSQAAAVNNSSSSSTTPSSKPTSAKPATSTPTPSTANGNYSAVAAKANHAANRRSQAPTAAAAVKGQPAAAKPATTATSVQFGSINDSTSGSAPAASSDETPVATATEDAMTFGSITATKKISSNKPEETAVAPASEPTQPVPAESHHSTFKPASAHGSQNQHRRTDSTNSAHANEHHYRAQVPPTISQAPMMPSMGVPQAGAAGFTSQQPPIKNMRPMNPQAGHHMHPQHSQPQWHNQYYMPAYDQSGYYQPQMYTQAMPTYSAPPRQPIANRQPFNTNAPAFTPQAQGSKRIAIINPETKAEVKPEATSSPSLDSKAAKANVADVKTATEEEKKSIITPPPVKNVIKIVNPAEKEREERERKEKEEKELKEKEEKDRLEREEKERIEREAKEAEEHRIREAKEAEERRIREEQEEKERKVKEERERKEKEEREEQERIEAERKLKEEEERIAREKAEAAEKARLEKEKAEAEAEAAKEKERAEKLEAERRIALETAKLADKLKLEQEQAAASEKKAAVEAAEAAEAKATPDSVKSGLSVDLARTVSAPTPSPSTRIENFGAVSYPSHIQSPGNTDAQGKFRYDRDFLMQFMNVCTDKPDSLPSLDVLGGDGHERGMPSPGGSQRGPRGAMPNGRGKPAQPMGSFSFGNKMGGLGGPNGVPMGMRTHSGDTRINRSSSDNNFLPRNNNLSRPPSQRGSRGGKRGGGGGRGGDRGHQEPALTIPLADIVPLEKTENAWTPTVNAIQTPAALSGEEPISQDVVARKVKGLLNKLTLEKFDSISDKVIEIANLSSKEDDGTTLKHCIQIIFEKATDEPNFGGVYAQLCFKLMEKISPEVKDVSVEGSTGGRLFRKYLLHRCQEDFMKGWKDKAAAGGVSLNDKDGPDLMTDEYYVLMKAKRQGLGLIHFIGELFKLNMLTEKIMHECVKKLLANVKDPEEEETEGLCKLMTTVGLQLDRPAAKSFMDIYFVRMTELTKNLKLPSRIRFMVQDVIDLRANNWVNRRAATGPKTIAAIHEEAARQAEEKEKEIMRRSASSGGARGLPNRREQLSRGPSFRGGSGDARHDMNAPQVGADGWSTVSNLPKKAGDLSSFGNTARSKVSGTPSLGPSQSVFGSLRKTKGGEAKAAPQPEAPRQLSSTNIFAALEGDTSDRRGSVDAEKPTERRRLNLLPRTTPVEAAVEAASEKSEAEAAPEAPKKSKDEAQRSIANTLKEYLSLKDMNEMLTSVKELDAVYRPLLVTEFINQSMEMKAADVDSIAEVFTKLAAEKIVSAEDFETGFADPLEFLPDTAIDVPNAYKYTAQLLEAAGMDPAKAAKP</sequence>
<dbReference type="Pfam" id="PF02847">
    <property type="entry name" value="MA3"/>
    <property type="match status" value="1"/>
</dbReference>
<feature type="compositionally biased region" description="Low complexity" evidence="11">
    <location>
        <begin position="615"/>
        <end position="746"/>
    </location>
</feature>
<dbReference type="PANTHER" id="PTHR23253">
    <property type="entry name" value="EUKARYOTIC TRANSLATION INITIATION FACTOR 4 GAMMA"/>
    <property type="match status" value="1"/>
</dbReference>
<keyword evidence="10" id="KW-0143">Chaperone</keyword>
<evidence type="ECO:0000256" key="7">
    <source>
        <dbReference type="ARBA" id="ARBA00022658"/>
    </source>
</evidence>
<dbReference type="GO" id="GO:0016281">
    <property type="term" value="C:eukaryotic translation initiation factor 4F complex"/>
    <property type="evidence" value="ECO:0007669"/>
    <property type="project" value="TreeGrafter"/>
</dbReference>
<protein>
    <recommendedName>
        <fullName evidence="12">MI domain-containing protein</fullName>
    </recommendedName>
</protein>
<dbReference type="OrthoDB" id="514777at2759"/>
<dbReference type="GO" id="GO:0010494">
    <property type="term" value="C:cytoplasmic stress granule"/>
    <property type="evidence" value="ECO:0007669"/>
    <property type="project" value="UniProtKB-ARBA"/>
</dbReference>
<dbReference type="Pfam" id="PF02854">
    <property type="entry name" value="MIF4G"/>
    <property type="match status" value="1"/>
</dbReference>
<evidence type="ECO:0000313" key="13">
    <source>
        <dbReference type="EMBL" id="KAG9068207.1"/>
    </source>
</evidence>
<dbReference type="PANTHER" id="PTHR23253:SF9">
    <property type="entry name" value="EUKARYOTIC TRANSLATION INITIATION FACTOR 4 GAMMA 2"/>
    <property type="match status" value="1"/>
</dbReference>
<comment type="subcellular location">
    <subcellularLocation>
        <location evidence="1">Cytoplasm</location>
    </subcellularLocation>
</comment>
<evidence type="ECO:0000256" key="2">
    <source>
        <dbReference type="ARBA" id="ARBA00005775"/>
    </source>
</evidence>
<keyword evidence="4" id="KW-0963">Cytoplasm</keyword>
<feature type="region of interest" description="Disordered" evidence="11">
    <location>
        <begin position="969"/>
        <end position="1154"/>
    </location>
</feature>
<evidence type="ECO:0000256" key="8">
    <source>
        <dbReference type="ARBA" id="ARBA00022884"/>
    </source>
</evidence>
<evidence type="ECO:0000256" key="4">
    <source>
        <dbReference type="ARBA" id="ARBA00022490"/>
    </source>
</evidence>